<dbReference type="InterPro" id="IPR002226">
    <property type="entry name" value="Catalase_haem_BS"/>
</dbReference>
<feature type="compositionally biased region" description="Polar residues" evidence="7">
    <location>
        <begin position="1"/>
        <end position="24"/>
    </location>
</feature>
<keyword evidence="4" id="KW-0479">Metal-binding</keyword>
<keyword evidence="5 9" id="KW-0560">Oxidoreductase</keyword>
<evidence type="ECO:0000256" key="4">
    <source>
        <dbReference type="ARBA" id="ARBA00022723"/>
    </source>
</evidence>
<dbReference type="PRINTS" id="PR00067">
    <property type="entry name" value="CATALASE"/>
</dbReference>
<dbReference type="PROSITE" id="PS00437">
    <property type="entry name" value="CATALASE_1"/>
    <property type="match status" value="1"/>
</dbReference>
<evidence type="ECO:0000256" key="7">
    <source>
        <dbReference type="SAM" id="MobiDB-lite"/>
    </source>
</evidence>
<feature type="region of interest" description="Disordered" evidence="7">
    <location>
        <begin position="1"/>
        <end position="26"/>
    </location>
</feature>
<keyword evidence="3" id="KW-0349">Heme</keyword>
<reference evidence="9" key="1">
    <citation type="submission" date="2018-06" db="EMBL/GenBank/DDBJ databases">
        <authorList>
            <person name="Zhirakovskaya E."/>
        </authorList>
    </citation>
    <scope>NUCLEOTIDE SEQUENCE</scope>
</reference>
<dbReference type="SUPFAM" id="SSF56634">
    <property type="entry name" value="Heme-dependent catalase-like"/>
    <property type="match status" value="1"/>
</dbReference>
<dbReference type="PANTHER" id="PTHR11465">
    <property type="entry name" value="CATALASE"/>
    <property type="match status" value="1"/>
</dbReference>
<dbReference type="InterPro" id="IPR020835">
    <property type="entry name" value="Catalase_sf"/>
</dbReference>
<dbReference type="PROSITE" id="PS51402">
    <property type="entry name" value="CATALASE_3"/>
    <property type="match status" value="1"/>
</dbReference>
<dbReference type="InterPro" id="IPR011614">
    <property type="entry name" value="Catalase_core"/>
</dbReference>
<dbReference type="InterPro" id="IPR018028">
    <property type="entry name" value="Catalase"/>
</dbReference>
<dbReference type="SMART" id="SM01060">
    <property type="entry name" value="Catalase"/>
    <property type="match status" value="1"/>
</dbReference>
<evidence type="ECO:0000256" key="2">
    <source>
        <dbReference type="ARBA" id="ARBA00022559"/>
    </source>
</evidence>
<evidence type="ECO:0000313" key="9">
    <source>
        <dbReference type="EMBL" id="VAW09652.1"/>
    </source>
</evidence>
<name>A0A3B0T5H5_9ZZZZ</name>
<comment type="similarity">
    <text evidence="1">Belongs to the catalase family.</text>
</comment>
<dbReference type="InterPro" id="IPR024708">
    <property type="entry name" value="Catalase_AS"/>
</dbReference>
<evidence type="ECO:0000256" key="6">
    <source>
        <dbReference type="ARBA" id="ARBA00023004"/>
    </source>
</evidence>
<dbReference type="EC" id="1.11.1.6" evidence="9"/>
<evidence type="ECO:0000256" key="1">
    <source>
        <dbReference type="ARBA" id="ARBA00005329"/>
    </source>
</evidence>
<dbReference type="AlphaFoldDB" id="A0A3B0T5H5"/>
<dbReference type="Gene3D" id="2.40.180.10">
    <property type="entry name" value="Catalase core domain"/>
    <property type="match status" value="1"/>
</dbReference>
<feature type="non-terminal residue" evidence="9">
    <location>
        <position position="360"/>
    </location>
</feature>
<accession>A0A3B0T5H5</accession>
<dbReference type="GO" id="GO:0020037">
    <property type="term" value="F:heme binding"/>
    <property type="evidence" value="ECO:0007669"/>
    <property type="project" value="InterPro"/>
</dbReference>
<feature type="domain" description="Catalase core" evidence="8">
    <location>
        <begin position="7"/>
        <end position="360"/>
    </location>
</feature>
<dbReference type="PANTHER" id="PTHR11465:SF9">
    <property type="entry name" value="CATALASE"/>
    <property type="match status" value="1"/>
</dbReference>
<dbReference type="Pfam" id="PF00199">
    <property type="entry name" value="Catalase"/>
    <property type="match status" value="1"/>
</dbReference>
<protein>
    <submittedName>
        <fullName evidence="9">Catalase KatE</fullName>
        <ecNumber evidence="9">1.11.1.6</ecNumber>
    </submittedName>
</protein>
<dbReference type="GO" id="GO:0004096">
    <property type="term" value="F:catalase activity"/>
    <property type="evidence" value="ECO:0007669"/>
    <property type="project" value="UniProtKB-EC"/>
</dbReference>
<keyword evidence="6" id="KW-0408">Iron</keyword>
<evidence type="ECO:0000256" key="3">
    <source>
        <dbReference type="ARBA" id="ARBA00022617"/>
    </source>
</evidence>
<evidence type="ECO:0000256" key="5">
    <source>
        <dbReference type="ARBA" id="ARBA00023002"/>
    </source>
</evidence>
<dbReference type="GO" id="GO:0046872">
    <property type="term" value="F:metal ion binding"/>
    <property type="evidence" value="ECO:0007669"/>
    <property type="project" value="UniProtKB-KW"/>
</dbReference>
<dbReference type="EMBL" id="UOEK01000625">
    <property type="protein sequence ID" value="VAW09652.1"/>
    <property type="molecule type" value="Genomic_DNA"/>
</dbReference>
<organism evidence="9">
    <name type="scientific">hydrothermal vent metagenome</name>
    <dbReference type="NCBI Taxonomy" id="652676"/>
    <lineage>
        <taxon>unclassified sequences</taxon>
        <taxon>metagenomes</taxon>
        <taxon>ecological metagenomes</taxon>
    </lineage>
</organism>
<proteinExistence type="inferred from homology"/>
<gene>
    <name evidence="9" type="ORF">MNBD_ACTINO02-392</name>
</gene>
<sequence>MTKRILTTESGAPVADNQNSQTAGASGPVLMQDQHLIEKLARFNREQIPQRIVHARGSGAYGDFEVTADVTPWTRAKFLSEIGKQTRVFVRFSTVAGSRGAPEAVRDPRGFAIKFYTEDGNYDLTGNNTPIFFIHDPLKFPDFIHSQKADPHSNKQEADNVWDFFSLSPEATHMFTWLFGDRGIPATYRNMNGYGSHTYQWVNEAGETTWVKYHFKTDQGIKCLTESEAATLAGNNPESHTSDLQQAIDGGDFPSWTLKVQLMPAADAERYGINPFDITKVWPHADYPVMEVGRMTLNGNPENYFSDVEQAGFDPGNFVPGIGPSPDKMLQGRLFAYGDAHRYRLGINHTQLPVNQPRAT</sequence>
<dbReference type="PROSITE" id="PS00438">
    <property type="entry name" value="CATALASE_2"/>
    <property type="match status" value="1"/>
</dbReference>
<dbReference type="GO" id="GO:0005737">
    <property type="term" value="C:cytoplasm"/>
    <property type="evidence" value="ECO:0007669"/>
    <property type="project" value="TreeGrafter"/>
</dbReference>
<dbReference type="GO" id="GO:0042542">
    <property type="term" value="P:response to hydrogen peroxide"/>
    <property type="evidence" value="ECO:0007669"/>
    <property type="project" value="TreeGrafter"/>
</dbReference>
<dbReference type="GO" id="GO:0042744">
    <property type="term" value="P:hydrogen peroxide catabolic process"/>
    <property type="evidence" value="ECO:0007669"/>
    <property type="project" value="TreeGrafter"/>
</dbReference>
<evidence type="ECO:0000259" key="8">
    <source>
        <dbReference type="SMART" id="SM01060"/>
    </source>
</evidence>
<keyword evidence="2 9" id="KW-0575">Peroxidase</keyword>